<evidence type="ECO:0000313" key="2">
    <source>
        <dbReference type="EMBL" id="RRR21462.1"/>
    </source>
</evidence>
<reference evidence="2 4" key="2">
    <citation type="submission" date="2018-08" db="EMBL/GenBank/DDBJ databases">
        <title>Brachybacterium saurashtrense DSM 23186.</title>
        <authorList>
            <person name="Li Y."/>
        </authorList>
    </citation>
    <scope>NUCLEOTIDE SEQUENCE [LARGE SCALE GENOMIC DNA]</scope>
    <source>
        <strain evidence="2 4">DSM 23186</strain>
    </source>
</reference>
<dbReference type="EMBL" id="QSWH01000007">
    <property type="protein sequence ID" value="RRR21462.1"/>
    <property type="molecule type" value="Genomic_DNA"/>
</dbReference>
<dbReference type="Proteomes" id="UP000282185">
    <property type="component" value="Unassembled WGS sequence"/>
</dbReference>
<keyword evidence="3" id="KW-1185">Reference proteome</keyword>
<dbReference type="AlphaFoldDB" id="A0A345YJT8"/>
<evidence type="ECO:0000313" key="1">
    <source>
        <dbReference type="EMBL" id="AXK44190.1"/>
    </source>
</evidence>
<dbReference type="RefSeq" id="WP_115411945.1">
    <property type="nucleotide sequence ID" value="NZ_CP031356.1"/>
</dbReference>
<dbReference type="EMBL" id="CP031356">
    <property type="protein sequence ID" value="AXK44190.1"/>
    <property type="molecule type" value="Genomic_DNA"/>
</dbReference>
<organism evidence="2 4">
    <name type="scientific">Brachybacterium saurashtrense</name>
    <dbReference type="NCBI Taxonomy" id="556288"/>
    <lineage>
        <taxon>Bacteria</taxon>
        <taxon>Bacillati</taxon>
        <taxon>Actinomycetota</taxon>
        <taxon>Actinomycetes</taxon>
        <taxon>Micrococcales</taxon>
        <taxon>Dermabacteraceae</taxon>
        <taxon>Brachybacterium</taxon>
    </lineage>
</organism>
<proteinExistence type="predicted"/>
<gene>
    <name evidence="1" type="ORF">DWV08_00150</name>
    <name evidence="2" type="ORF">DXU92_14050</name>
</gene>
<evidence type="ECO:0008006" key="5">
    <source>
        <dbReference type="Google" id="ProtNLM"/>
    </source>
</evidence>
<dbReference type="OrthoDB" id="4206679at2"/>
<dbReference type="KEGG" id="bsau:DWV08_00150"/>
<name>A0A345YJT8_9MICO</name>
<reference evidence="1 3" key="1">
    <citation type="submission" date="2018-07" db="EMBL/GenBank/DDBJ databases">
        <title>Brachybacterium saurashtrense DSM 23186 genome sequence.</title>
        <authorList>
            <person name="Guo L."/>
        </authorList>
    </citation>
    <scope>NUCLEOTIDE SEQUENCE [LARGE SCALE GENOMIC DNA]</scope>
    <source>
        <strain evidence="1 3">DSM 23186</strain>
    </source>
</reference>
<evidence type="ECO:0000313" key="4">
    <source>
        <dbReference type="Proteomes" id="UP000282185"/>
    </source>
</evidence>
<dbReference type="Proteomes" id="UP000254236">
    <property type="component" value="Chromosome"/>
</dbReference>
<evidence type="ECO:0000313" key="3">
    <source>
        <dbReference type="Proteomes" id="UP000254236"/>
    </source>
</evidence>
<accession>A0A345YJT8</accession>
<sequence length="221" mass="22537">MFILGIDIGSVRRPGGFAWADSSGTHSGTDDPSAPALLIERALAEGRQVAIAVECPLSVPVPATTGRGWEALGRARTGEGNRSWSAGAGSGSLATGLVQLTWLLHHLVEHSPVGLRVTTQVPLFASGHARVLLVEAMVTSSGKPVPVDGVGQDEADALAAARRLAEILGSLPEHPPSDVRCAPAGALNLAATAALHAGAEIDPAELRQDVVVARALPAQSG</sequence>
<protein>
    <recommendedName>
        <fullName evidence="5">DUF429 domain-containing protein</fullName>
    </recommendedName>
</protein>